<feature type="binding site" evidence="9">
    <location>
        <position position="14"/>
    </location>
    <ligand>
        <name>a divalent metal cation</name>
        <dbReference type="ChEBI" id="CHEBI:60240"/>
    </ligand>
</feature>
<dbReference type="HAMAP" id="MF_00060">
    <property type="entry name" value="SurE"/>
    <property type="match status" value="1"/>
</dbReference>
<feature type="binding site" evidence="9">
    <location>
        <position position="99"/>
    </location>
    <ligand>
        <name>a divalent metal cation</name>
        <dbReference type="ChEBI" id="CHEBI:60240"/>
    </ligand>
</feature>
<name>A0A917F490_9PROT</name>
<comment type="catalytic activity">
    <reaction evidence="1 9">
        <text>a ribonucleoside 5'-phosphate + H2O = a ribonucleoside + phosphate</text>
        <dbReference type="Rhea" id="RHEA:12484"/>
        <dbReference type="ChEBI" id="CHEBI:15377"/>
        <dbReference type="ChEBI" id="CHEBI:18254"/>
        <dbReference type="ChEBI" id="CHEBI:43474"/>
        <dbReference type="ChEBI" id="CHEBI:58043"/>
        <dbReference type="EC" id="3.1.3.5"/>
    </reaction>
</comment>
<organism evidence="11 12">
    <name type="scientific">Terasakiella brassicae</name>
    <dbReference type="NCBI Taxonomy" id="1634917"/>
    <lineage>
        <taxon>Bacteria</taxon>
        <taxon>Pseudomonadati</taxon>
        <taxon>Pseudomonadota</taxon>
        <taxon>Alphaproteobacteria</taxon>
        <taxon>Rhodospirillales</taxon>
        <taxon>Terasakiellaceae</taxon>
        <taxon>Terasakiella</taxon>
    </lineage>
</organism>
<comment type="cofactor">
    <cofactor evidence="2">
        <name>Mg(2+)</name>
        <dbReference type="ChEBI" id="CHEBI:18420"/>
    </cofactor>
</comment>
<dbReference type="AlphaFoldDB" id="A0A917F490"/>
<comment type="similarity">
    <text evidence="4 9">Belongs to the SurE nucleotidase family.</text>
</comment>
<dbReference type="GO" id="GO:0008254">
    <property type="term" value="F:3'-nucleotidase activity"/>
    <property type="evidence" value="ECO:0007669"/>
    <property type="project" value="TreeGrafter"/>
</dbReference>
<sequence>MIDLSQARILISNDDGIHAPGLKVLEHIAKEVAKEVWVVAPETEQSATGHSLTLRRPLRIHKHSDQRFSVDGTPTDSVLLALNEIMKDNPPDLVLSGVNRGGNLGEDITYSGTVAAAMEATLLGVPAIALSQFYADPDRVKWATAQTHGPDVLRKLAAIGWPKNTLINVNFPDVVAKSVQGIEVTQQGRRKIGDDLAKGIDPRGEEYFWVGALRSQQTFHEGTDLYAITHGKISITPISLDFTDYSTLTDLQGELL</sequence>
<dbReference type="RefSeq" id="WP_188659875.1">
    <property type="nucleotide sequence ID" value="NZ_BMHV01000001.1"/>
</dbReference>
<keyword evidence="12" id="KW-1185">Reference proteome</keyword>
<evidence type="ECO:0000313" key="12">
    <source>
        <dbReference type="Proteomes" id="UP000632498"/>
    </source>
</evidence>
<evidence type="ECO:0000256" key="5">
    <source>
        <dbReference type="ARBA" id="ARBA00022490"/>
    </source>
</evidence>
<evidence type="ECO:0000256" key="4">
    <source>
        <dbReference type="ARBA" id="ARBA00011062"/>
    </source>
</evidence>
<proteinExistence type="inferred from homology"/>
<dbReference type="FunFam" id="3.40.1210.10:FF:000001">
    <property type="entry name" value="5'/3'-nucleotidase SurE"/>
    <property type="match status" value="1"/>
</dbReference>
<evidence type="ECO:0000256" key="7">
    <source>
        <dbReference type="ARBA" id="ARBA00022741"/>
    </source>
</evidence>
<dbReference type="EMBL" id="BMHV01000001">
    <property type="protein sequence ID" value="GGF51507.1"/>
    <property type="molecule type" value="Genomic_DNA"/>
</dbReference>
<keyword evidence="5 9" id="KW-0963">Cytoplasm</keyword>
<feature type="binding site" evidence="9">
    <location>
        <position position="15"/>
    </location>
    <ligand>
        <name>a divalent metal cation</name>
        <dbReference type="ChEBI" id="CHEBI:60240"/>
    </ligand>
</feature>
<accession>A0A917F490</accession>
<feature type="domain" description="Survival protein SurE-like phosphatase/nucleotidase" evidence="10">
    <location>
        <begin position="9"/>
        <end position="192"/>
    </location>
</feature>
<evidence type="ECO:0000256" key="9">
    <source>
        <dbReference type="HAMAP-Rule" id="MF_00060"/>
    </source>
</evidence>
<gene>
    <name evidence="9 11" type="primary">surE</name>
    <name evidence="11" type="ORF">GCM10011332_00900</name>
</gene>
<keyword evidence="7 9" id="KW-0547">Nucleotide-binding</keyword>
<evidence type="ECO:0000256" key="3">
    <source>
        <dbReference type="ARBA" id="ARBA00004496"/>
    </source>
</evidence>
<dbReference type="Proteomes" id="UP000632498">
    <property type="component" value="Unassembled WGS sequence"/>
</dbReference>
<feature type="binding site" evidence="9">
    <location>
        <position position="46"/>
    </location>
    <ligand>
        <name>a divalent metal cation</name>
        <dbReference type="ChEBI" id="CHEBI:60240"/>
    </ligand>
</feature>
<protein>
    <recommendedName>
        <fullName evidence="9">5'-nucleotidase SurE</fullName>
        <ecNumber evidence="9">3.1.3.5</ecNumber>
    </recommendedName>
    <alternativeName>
        <fullName evidence="9">Nucleoside 5'-monophosphate phosphohydrolase</fullName>
    </alternativeName>
</protein>
<dbReference type="PANTHER" id="PTHR30457">
    <property type="entry name" value="5'-NUCLEOTIDASE SURE"/>
    <property type="match status" value="1"/>
</dbReference>
<comment type="caution">
    <text evidence="11">The sequence shown here is derived from an EMBL/GenBank/DDBJ whole genome shotgun (WGS) entry which is preliminary data.</text>
</comment>
<dbReference type="GO" id="GO:0046872">
    <property type="term" value="F:metal ion binding"/>
    <property type="evidence" value="ECO:0007669"/>
    <property type="project" value="UniProtKB-UniRule"/>
</dbReference>
<evidence type="ECO:0000256" key="6">
    <source>
        <dbReference type="ARBA" id="ARBA00022723"/>
    </source>
</evidence>
<keyword evidence="8 9" id="KW-0378">Hydrolase</keyword>
<keyword evidence="6 9" id="KW-0479">Metal-binding</keyword>
<evidence type="ECO:0000256" key="2">
    <source>
        <dbReference type="ARBA" id="ARBA00001946"/>
    </source>
</evidence>
<dbReference type="PANTHER" id="PTHR30457:SF12">
    <property type="entry name" value="5'_3'-NUCLEOTIDASE SURE"/>
    <property type="match status" value="1"/>
</dbReference>
<dbReference type="NCBIfam" id="NF001490">
    <property type="entry name" value="PRK00346.1-4"/>
    <property type="match status" value="1"/>
</dbReference>
<dbReference type="InterPro" id="IPR036523">
    <property type="entry name" value="SurE-like_sf"/>
</dbReference>
<dbReference type="GO" id="GO:0000166">
    <property type="term" value="F:nucleotide binding"/>
    <property type="evidence" value="ECO:0007669"/>
    <property type="project" value="UniProtKB-KW"/>
</dbReference>
<dbReference type="Gene3D" id="3.40.1210.10">
    <property type="entry name" value="Survival protein SurE-like phosphatase/nucleotidase"/>
    <property type="match status" value="1"/>
</dbReference>
<dbReference type="InterPro" id="IPR030048">
    <property type="entry name" value="SurE"/>
</dbReference>
<comment type="subcellular location">
    <subcellularLocation>
        <location evidence="3 9">Cytoplasm</location>
    </subcellularLocation>
</comment>
<dbReference type="Pfam" id="PF01975">
    <property type="entry name" value="SurE"/>
    <property type="match status" value="1"/>
</dbReference>
<dbReference type="GO" id="GO:0004309">
    <property type="term" value="F:exopolyphosphatase activity"/>
    <property type="evidence" value="ECO:0007669"/>
    <property type="project" value="TreeGrafter"/>
</dbReference>
<comment type="function">
    <text evidence="9">Nucleotidase that shows phosphatase activity on nucleoside 5'-monophosphates.</text>
</comment>
<dbReference type="SUPFAM" id="SSF64167">
    <property type="entry name" value="SurE-like"/>
    <property type="match status" value="1"/>
</dbReference>
<evidence type="ECO:0000313" key="11">
    <source>
        <dbReference type="EMBL" id="GGF51507.1"/>
    </source>
</evidence>
<dbReference type="EC" id="3.1.3.5" evidence="9"/>
<dbReference type="InterPro" id="IPR002828">
    <property type="entry name" value="SurE-like_Pase/nucleotidase"/>
</dbReference>
<dbReference type="GO" id="GO:0005737">
    <property type="term" value="C:cytoplasm"/>
    <property type="evidence" value="ECO:0007669"/>
    <property type="project" value="UniProtKB-SubCell"/>
</dbReference>
<dbReference type="GO" id="GO:0008253">
    <property type="term" value="F:5'-nucleotidase activity"/>
    <property type="evidence" value="ECO:0007669"/>
    <property type="project" value="UniProtKB-UniRule"/>
</dbReference>
<evidence type="ECO:0000256" key="8">
    <source>
        <dbReference type="ARBA" id="ARBA00022801"/>
    </source>
</evidence>
<reference evidence="11" key="1">
    <citation type="journal article" date="2014" name="Int. J. Syst. Evol. Microbiol.">
        <title>Complete genome sequence of Corynebacterium casei LMG S-19264T (=DSM 44701T), isolated from a smear-ripened cheese.</title>
        <authorList>
            <consortium name="US DOE Joint Genome Institute (JGI-PGF)"/>
            <person name="Walter F."/>
            <person name="Albersmeier A."/>
            <person name="Kalinowski J."/>
            <person name="Ruckert C."/>
        </authorList>
    </citation>
    <scope>NUCLEOTIDE SEQUENCE</scope>
    <source>
        <strain evidence="11">CGMCC 1.15254</strain>
    </source>
</reference>
<comment type="cofactor">
    <cofactor evidence="9">
        <name>a divalent metal cation</name>
        <dbReference type="ChEBI" id="CHEBI:60240"/>
    </cofactor>
    <text evidence="9">Binds 1 divalent metal cation per subunit.</text>
</comment>
<evidence type="ECO:0000259" key="10">
    <source>
        <dbReference type="Pfam" id="PF01975"/>
    </source>
</evidence>
<evidence type="ECO:0000256" key="1">
    <source>
        <dbReference type="ARBA" id="ARBA00000815"/>
    </source>
</evidence>
<dbReference type="NCBIfam" id="TIGR00087">
    <property type="entry name" value="surE"/>
    <property type="match status" value="1"/>
</dbReference>
<reference evidence="11" key="2">
    <citation type="submission" date="2020-09" db="EMBL/GenBank/DDBJ databases">
        <authorList>
            <person name="Sun Q."/>
            <person name="Zhou Y."/>
        </authorList>
    </citation>
    <scope>NUCLEOTIDE SEQUENCE</scope>
    <source>
        <strain evidence="11">CGMCC 1.15254</strain>
    </source>
</reference>